<dbReference type="Proteomes" id="UP000765509">
    <property type="component" value="Unassembled WGS sequence"/>
</dbReference>
<name>A0A9Q3P933_9BASI</name>
<organism evidence="1 2">
    <name type="scientific">Austropuccinia psidii MF-1</name>
    <dbReference type="NCBI Taxonomy" id="1389203"/>
    <lineage>
        <taxon>Eukaryota</taxon>
        <taxon>Fungi</taxon>
        <taxon>Dikarya</taxon>
        <taxon>Basidiomycota</taxon>
        <taxon>Pucciniomycotina</taxon>
        <taxon>Pucciniomycetes</taxon>
        <taxon>Pucciniales</taxon>
        <taxon>Sphaerophragmiaceae</taxon>
        <taxon>Austropuccinia</taxon>
    </lineage>
</organism>
<evidence type="ECO:0000313" key="1">
    <source>
        <dbReference type="EMBL" id="MBW0551136.1"/>
    </source>
</evidence>
<proteinExistence type="predicted"/>
<reference evidence="1" key="1">
    <citation type="submission" date="2021-03" db="EMBL/GenBank/DDBJ databases">
        <title>Draft genome sequence of rust myrtle Austropuccinia psidii MF-1, a brazilian biotype.</title>
        <authorList>
            <person name="Quecine M.C."/>
            <person name="Pachon D.M.R."/>
            <person name="Bonatelli M.L."/>
            <person name="Correr F.H."/>
            <person name="Franceschini L.M."/>
            <person name="Leite T.F."/>
            <person name="Margarido G.R.A."/>
            <person name="Almeida C.A."/>
            <person name="Ferrarezi J.A."/>
            <person name="Labate C.A."/>
        </authorList>
    </citation>
    <scope>NUCLEOTIDE SEQUENCE</scope>
    <source>
        <strain evidence="1">MF-1</strain>
    </source>
</reference>
<protein>
    <submittedName>
        <fullName evidence="1">Uncharacterized protein</fullName>
    </submittedName>
</protein>
<gene>
    <name evidence="1" type="ORF">O181_090851</name>
</gene>
<comment type="caution">
    <text evidence="1">The sequence shown here is derived from an EMBL/GenBank/DDBJ whole genome shotgun (WGS) entry which is preliminary data.</text>
</comment>
<evidence type="ECO:0000313" key="2">
    <source>
        <dbReference type="Proteomes" id="UP000765509"/>
    </source>
</evidence>
<dbReference type="EMBL" id="AVOT02056917">
    <property type="protein sequence ID" value="MBW0551136.1"/>
    <property type="molecule type" value="Genomic_DNA"/>
</dbReference>
<sequence>MNDIEQILYTLPRISTPLNQNEGRGIPNPQVLDAENSQLKNEFSTSFHNLEPSMGQALLKEVPKLKEWAHFSGEEKYDHREFIRGIEMITEDFELPDKLVQNDSTPCLPDQPTDGISNYDMHMDTKVGLGEKSKLSTNRPMILVGLKWKQPLNLPVRCVYETADNISINQQYYDCSYEI</sequence>
<dbReference type="AlphaFoldDB" id="A0A9Q3P933"/>
<keyword evidence="2" id="KW-1185">Reference proteome</keyword>
<accession>A0A9Q3P933</accession>